<evidence type="ECO:0000313" key="2">
    <source>
        <dbReference type="EMBL" id="RAU23015.1"/>
    </source>
</evidence>
<dbReference type="Proteomes" id="UP000251075">
    <property type="component" value="Unassembled WGS sequence"/>
</dbReference>
<comment type="caution">
    <text evidence="2">The sequence shown here is derived from an EMBL/GenBank/DDBJ whole genome shotgun (WGS) entry which is preliminary data.</text>
</comment>
<keyword evidence="1" id="KW-1133">Transmembrane helix</keyword>
<keyword evidence="1" id="KW-0472">Membrane</keyword>
<accession>A0A364P1M3</accession>
<gene>
    <name evidence="2" type="ORF">CU669_06475</name>
</gene>
<evidence type="ECO:0000313" key="3">
    <source>
        <dbReference type="Proteomes" id="UP000251075"/>
    </source>
</evidence>
<dbReference type="AlphaFoldDB" id="A0A364P1M3"/>
<feature type="transmembrane region" description="Helical" evidence="1">
    <location>
        <begin position="359"/>
        <end position="377"/>
    </location>
</feature>
<proteinExistence type="predicted"/>
<name>A0A364P1M3_9PROT</name>
<feature type="transmembrane region" description="Helical" evidence="1">
    <location>
        <begin position="181"/>
        <end position="200"/>
    </location>
</feature>
<reference evidence="2 3" key="1">
    <citation type="submission" date="2017-11" db="EMBL/GenBank/DDBJ databases">
        <title>Draft genome sequence of magnetotactic bacterium Magnetospirillum kuznetsovii LBB-42.</title>
        <authorList>
            <person name="Grouzdev D.S."/>
            <person name="Rysina M.S."/>
            <person name="Baslerov R.V."/>
            <person name="Koziaeva V."/>
        </authorList>
    </citation>
    <scope>NUCLEOTIDE SEQUENCE [LARGE SCALE GENOMIC DNA]</scope>
    <source>
        <strain evidence="2 3">LBB-42</strain>
    </source>
</reference>
<feature type="transmembrane region" description="Helical" evidence="1">
    <location>
        <begin position="238"/>
        <end position="255"/>
    </location>
</feature>
<feature type="transmembrane region" description="Helical" evidence="1">
    <location>
        <begin position="275"/>
        <end position="293"/>
    </location>
</feature>
<dbReference type="EMBL" id="PGTO01000003">
    <property type="protein sequence ID" value="RAU23015.1"/>
    <property type="molecule type" value="Genomic_DNA"/>
</dbReference>
<feature type="transmembrane region" description="Helical" evidence="1">
    <location>
        <begin position="74"/>
        <end position="91"/>
    </location>
</feature>
<feature type="transmembrane region" description="Helical" evidence="1">
    <location>
        <begin position="384"/>
        <end position="407"/>
    </location>
</feature>
<organism evidence="2 3">
    <name type="scientific">Paramagnetospirillum kuznetsovii</name>
    <dbReference type="NCBI Taxonomy" id="2053833"/>
    <lineage>
        <taxon>Bacteria</taxon>
        <taxon>Pseudomonadati</taxon>
        <taxon>Pseudomonadota</taxon>
        <taxon>Alphaproteobacteria</taxon>
        <taxon>Rhodospirillales</taxon>
        <taxon>Magnetospirillaceae</taxon>
        <taxon>Paramagnetospirillum</taxon>
    </lineage>
</organism>
<protein>
    <recommendedName>
        <fullName evidence="4">Glycosyltransferase RgtA/B/C/D-like domain-containing protein</fullName>
    </recommendedName>
</protein>
<evidence type="ECO:0008006" key="4">
    <source>
        <dbReference type="Google" id="ProtNLM"/>
    </source>
</evidence>
<feature type="transmembrane region" description="Helical" evidence="1">
    <location>
        <begin position="48"/>
        <end position="68"/>
    </location>
</feature>
<feature type="transmembrane region" description="Helical" evidence="1">
    <location>
        <begin position="206"/>
        <end position="226"/>
    </location>
</feature>
<feature type="transmembrane region" description="Helical" evidence="1">
    <location>
        <begin position="450"/>
        <end position="470"/>
    </location>
</feature>
<keyword evidence="1" id="KW-0812">Transmembrane</keyword>
<dbReference type="RefSeq" id="WP_112142997.1">
    <property type="nucleotide sequence ID" value="NZ_PGTO01000003.1"/>
</dbReference>
<evidence type="ECO:0000256" key="1">
    <source>
        <dbReference type="SAM" id="Phobius"/>
    </source>
</evidence>
<feature type="transmembrane region" description="Helical" evidence="1">
    <location>
        <begin position="103"/>
        <end position="119"/>
    </location>
</feature>
<sequence>MIQLLGNAALLYLPSAYQALALACLVVVVLGLVAIGAALAGRDRLPEADLLVGWSVVAGIVVVFGGWLGVSLTILSAVSLLLALGSALVLWRRRQAPLDGGVLRILVWMVPILVATASMEPSQWDEFSQWLPNARYLTLFDTFPGPGNPPTDSVFPAYPPAMTVIYLLSSRLGGHYFDTVAPWFNLLLLASSARLVVRLFRGDDGAGWSATAWGVLAVTALGTTFVPKLVFSGYADTATAVAVAFSAILGLQLRQGGGRGLQFAAVFALLPMTKQGNFALMALLLGALVFDCLRHGDGVTRFGKQLALTMVPVIVVSLAWRLHVTAGVGELSVRAVSDWEWALLPDMLNSMAGVILSKGGYFGAGFLLVAIAVLGLGRQRLVTLFALCFLGYNIFLLVVYLAILAGYESAHAASYWRYNTHLGMLEMFVLTQVIGQRVGRLGAISLARRAALAVGGLAAIIIPFAAVKYIRFDRNPAKMDALRVIRDMAPLLPPAARLTVIDARGTGFYGNFTNYHLGYGQHVSQNLSTFNTAELAKVLTEHRPDYIWLRTQNPEVARILAQDPDASHLLKAEGDGWRVVKSWPFPPGIDPAGEKD</sequence>
<feature type="transmembrane region" description="Helical" evidence="1">
    <location>
        <begin position="20"/>
        <end position="41"/>
    </location>
</feature>
<keyword evidence="3" id="KW-1185">Reference proteome</keyword>
<dbReference type="OrthoDB" id="7328988at2"/>